<evidence type="ECO:0000256" key="1">
    <source>
        <dbReference type="SAM" id="Phobius"/>
    </source>
</evidence>
<keyword evidence="1" id="KW-1133">Transmembrane helix</keyword>
<keyword evidence="1" id="KW-0812">Transmembrane</keyword>
<sequence length="273" mass="28658">MELPGMTIMSQSPLLADAPSSIADLVKRINDDADASVSARLGQAAANLADQRIMLAEELCARQLSIATIAARTAAEAAGEASRTKAQIARADAEAQRWEAKALADEKRITSPYGKVALAKKISTRIDYALYGMVAVGIGISALNIQRTVTTHGTADPLTWLAFGMEAMVTVPIVVTMVVASLGMRLGKSFNRKPFAIIEALLLVAAVALNVLPHALAGDLLAAIQFGSVPALLAVSVALHGFVSSLLSTWTREAAVEASREREITQLSEALAA</sequence>
<keyword evidence="3" id="KW-1185">Reference proteome</keyword>
<dbReference type="EMBL" id="LWGR01000013">
    <property type="protein sequence ID" value="KZM71050.1"/>
    <property type="molecule type" value="Genomic_DNA"/>
</dbReference>
<feature type="transmembrane region" description="Helical" evidence="1">
    <location>
        <begin position="222"/>
        <end position="243"/>
    </location>
</feature>
<reference evidence="2 3" key="1">
    <citation type="submission" date="2016-04" db="EMBL/GenBank/DDBJ databases">
        <authorList>
            <person name="Evans L.H."/>
            <person name="Alamgir A."/>
            <person name="Owens N."/>
            <person name="Weber N.D."/>
            <person name="Virtaneva K."/>
            <person name="Barbian K."/>
            <person name="Babar A."/>
            <person name="Rosenke K."/>
        </authorList>
    </citation>
    <scope>NUCLEOTIDE SEQUENCE [LARGE SCALE GENOMIC DNA]</scope>
    <source>
        <strain evidence="2 3">IFM 0406</strain>
    </source>
</reference>
<gene>
    <name evidence="2" type="ORF">AWN90_41775</name>
</gene>
<keyword evidence="1" id="KW-0472">Membrane</keyword>
<protein>
    <submittedName>
        <fullName evidence="2">Uncharacterized protein</fullName>
    </submittedName>
</protein>
<dbReference type="Proteomes" id="UP000076512">
    <property type="component" value="Unassembled WGS sequence"/>
</dbReference>
<organism evidence="2 3">
    <name type="scientific">Nocardia terpenica</name>
    <dbReference type="NCBI Taxonomy" id="455432"/>
    <lineage>
        <taxon>Bacteria</taxon>
        <taxon>Bacillati</taxon>
        <taxon>Actinomycetota</taxon>
        <taxon>Actinomycetes</taxon>
        <taxon>Mycobacteriales</taxon>
        <taxon>Nocardiaceae</taxon>
        <taxon>Nocardia</taxon>
    </lineage>
</organism>
<accession>A0A164K5F4</accession>
<evidence type="ECO:0000313" key="2">
    <source>
        <dbReference type="EMBL" id="KZM71050.1"/>
    </source>
</evidence>
<proteinExistence type="predicted"/>
<feature type="transmembrane region" description="Helical" evidence="1">
    <location>
        <begin position="158"/>
        <end position="183"/>
    </location>
</feature>
<name>A0A164K5F4_9NOCA</name>
<dbReference type="AlphaFoldDB" id="A0A164K5F4"/>
<comment type="caution">
    <text evidence="2">The sequence shown here is derived from an EMBL/GenBank/DDBJ whole genome shotgun (WGS) entry which is preliminary data.</text>
</comment>
<feature type="transmembrane region" description="Helical" evidence="1">
    <location>
        <begin position="128"/>
        <end position="146"/>
    </location>
</feature>
<evidence type="ECO:0000313" key="3">
    <source>
        <dbReference type="Proteomes" id="UP000076512"/>
    </source>
</evidence>
<feature type="transmembrane region" description="Helical" evidence="1">
    <location>
        <begin position="195"/>
        <end position="216"/>
    </location>
</feature>